<evidence type="ECO:0000256" key="8">
    <source>
        <dbReference type="SAM" id="Phobius"/>
    </source>
</evidence>
<accession>A0A9D1KSS1</accession>
<keyword evidence="3" id="KW-0997">Cell inner membrane</keyword>
<evidence type="ECO:0000313" key="10">
    <source>
        <dbReference type="EMBL" id="HIT97232.1"/>
    </source>
</evidence>
<comment type="subcellular location">
    <subcellularLocation>
        <location evidence="1">Cell membrane</location>
        <topology evidence="1">Multi-pass membrane protein</topology>
    </subcellularLocation>
</comment>
<evidence type="ECO:0000256" key="7">
    <source>
        <dbReference type="ARBA" id="ARBA00034125"/>
    </source>
</evidence>
<dbReference type="PANTHER" id="PTHR34390">
    <property type="entry name" value="UPF0442 PROTEIN YJJB-RELATED"/>
    <property type="match status" value="1"/>
</dbReference>
<feature type="transmembrane region" description="Helical" evidence="8">
    <location>
        <begin position="131"/>
        <end position="151"/>
    </location>
</feature>
<evidence type="ECO:0000256" key="5">
    <source>
        <dbReference type="ARBA" id="ARBA00022989"/>
    </source>
</evidence>
<keyword evidence="6 8" id="KW-0472">Membrane</keyword>
<feature type="transmembrane region" description="Helical" evidence="8">
    <location>
        <begin position="91"/>
        <end position="111"/>
    </location>
</feature>
<organism evidence="10 11">
    <name type="scientific">Candidatus Merdimorpha stercoravium</name>
    <dbReference type="NCBI Taxonomy" id="2840863"/>
    <lineage>
        <taxon>Bacteria</taxon>
        <taxon>Pseudomonadati</taxon>
        <taxon>Bacteroidota</taxon>
        <taxon>Flavobacteriia</taxon>
        <taxon>Flavobacteriales</taxon>
        <taxon>Candidatus Merdimorpha</taxon>
    </lineage>
</organism>
<feature type="transmembrane region" description="Helical" evidence="8">
    <location>
        <begin position="55"/>
        <end position="79"/>
    </location>
</feature>
<evidence type="ECO:0000256" key="1">
    <source>
        <dbReference type="ARBA" id="ARBA00004651"/>
    </source>
</evidence>
<feature type="domain" description="Threonine/Serine exporter ThrE" evidence="9">
    <location>
        <begin position="11"/>
        <end position="149"/>
    </location>
</feature>
<keyword evidence="4 8" id="KW-0812">Transmembrane</keyword>
<dbReference type="GO" id="GO:0005886">
    <property type="term" value="C:plasma membrane"/>
    <property type="evidence" value="ECO:0007669"/>
    <property type="project" value="UniProtKB-SubCell"/>
</dbReference>
<keyword evidence="2" id="KW-1003">Cell membrane</keyword>
<dbReference type="Proteomes" id="UP000824161">
    <property type="component" value="Unassembled WGS sequence"/>
</dbReference>
<dbReference type="AlphaFoldDB" id="A0A9D1KSS1"/>
<evidence type="ECO:0000313" key="11">
    <source>
        <dbReference type="Proteomes" id="UP000824161"/>
    </source>
</evidence>
<evidence type="ECO:0000256" key="4">
    <source>
        <dbReference type="ARBA" id="ARBA00022692"/>
    </source>
</evidence>
<reference evidence="10" key="2">
    <citation type="journal article" date="2021" name="PeerJ">
        <title>Extensive microbial diversity within the chicken gut microbiome revealed by metagenomics and culture.</title>
        <authorList>
            <person name="Gilroy R."/>
            <person name="Ravi A."/>
            <person name="Getino M."/>
            <person name="Pursley I."/>
            <person name="Horton D.L."/>
            <person name="Alikhan N.F."/>
            <person name="Baker D."/>
            <person name="Gharbi K."/>
            <person name="Hall N."/>
            <person name="Watson M."/>
            <person name="Adriaenssens E.M."/>
            <person name="Foster-Nyarko E."/>
            <person name="Jarju S."/>
            <person name="Secka A."/>
            <person name="Antonio M."/>
            <person name="Oren A."/>
            <person name="Chaudhuri R.R."/>
            <person name="La Ragione R."/>
            <person name="Hildebrand F."/>
            <person name="Pallen M.J."/>
        </authorList>
    </citation>
    <scope>NUCLEOTIDE SEQUENCE</scope>
    <source>
        <strain evidence="10">1383</strain>
    </source>
</reference>
<reference evidence="10" key="1">
    <citation type="submission" date="2020-10" db="EMBL/GenBank/DDBJ databases">
        <authorList>
            <person name="Gilroy R."/>
        </authorList>
    </citation>
    <scope>NUCLEOTIDE SEQUENCE</scope>
    <source>
        <strain evidence="10">1383</strain>
    </source>
</reference>
<dbReference type="Pfam" id="PF12821">
    <property type="entry name" value="ThrE_2"/>
    <property type="match status" value="1"/>
</dbReference>
<dbReference type="InterPro" id="IPR024528">
    <property type="entry name" value="ThrE_2"/>
</dbReference>
<evidence type="ECO:0000256" key="3">
    <source>
        <dbReference type="ARBA" id="ARBA00022519"/>
    </source>
</evidence>
<dbReference type="PANTHER" id="PTHR34390:SF1">
    <property type="entry name" value="SUCCINATE TRANSPORTER SUBUNIT YJJB-RELATED"/>
    <property type="match status" value="1"/>
</dbReference>
<name>A0A9D1KSS1_9FLAO</name>
<comment type="caution">
    <text evidence="10">The sequence shown here is derived from an EMBL/GenBank/DDBJ whole genome shotgun (WGS) entry which is preliminary data.</text>
</comment>
<dbReference type="InterPro" id="IPR050539">
    <property type="entry name" value="ThrE_Dicarb/AminoAcid_Exp"/>
</dbReference>
<gene>
    <name evidence="10" type="ORF">IAC44_00165</name>
</gene>
<feature type="transmembrane region" description="Helical" evidence="8">
    <location>
        <begin position="31"/>
        <end position="49"/>
    </location>
</feature>
<evidence type="ECO:0000256" key="6">
    <source>
        <dbReference type="ARBA" id="ARBA00023136"/>
    </source>
</evidence>
<evidence type="ECO:0000259" key="9">
    <source>
        <dbReference type="Pfam" id="PF12821"/>
    </source>
</evidence>
<sequence>MNLLTEIALDGLLSAVAAAGFAVISNPPRKAVYLSALLAAIGHSLRYFLIQTTEIDIVTATVIATFTIGMMTIFFAKLIHCPPEVFSFPSLLPMIPGMYAYKTFMSLMYFIRADDPSTMQAAMLEILHNGALTVSILFALVLGVSLPLFIFHRQSFLMTRIMHNRHRA</sequence>
<protein>
    <submittedName>
        <fullName evidence="10">Threonine/serine exporter family protein</fullName>
    </submittedName>
</protein>
<feature type="transmembrane region" description="Helical" evidence="8">
    <location>
        <begin position="6"/>
        <end position="24"/>
    </location>
</feature>
<comment type="similarity">
    <text evidence="7">Belongs to the ThrE exporter (TC 2.A.79) family.</text>
</comment>
<keyword evidence="5 8" id="KW-1133">Transmembrane helix</keyword>
<proteinExistence type="inferred from homology"/>
<evidence type="ECO:0000256" key="2">
    <source>
        <dbReference type="ARBA" id="ARBA00022475"/>
    </source>
</evidence>
<dbReference type="GO" id="GO:0015744">
    <property type="term" value="P:succinate transport"/>
    <property type="evidence" value="ECO:0007669"/>
    <property type="project" value="TreeGrafter"/>
</dbReference>
<dbReference type="EMBL" id="DVLY01000004">
    <property type="protein sequence ID" value="HIT97232.1"/>
    <property type="molecule type" value="Genomic_DNA"/>
</dbReference>